<gene>
    <name evidence="5" type="ORF">SAMN05216243_1950</name>
</gene>
<accession>A0A1G8Z1S2</accession>
<dbReference type="PANTHER" id="PTHR30024">
    <property type="entry name" value="ALIPHATIC SULFONATES-BINDING PROTEIN-RELATED"/>
    <property type="match status" value="1"/>
</dbReference>
<dbReference type="SUPFAM" id="SSF53850">
    <property type="entry name" value="Periplasmic binding protein-like II"/>
    <property type="match status" value="1"/>
</dbReference>
<dbReference type="PANTHER" id="PTHR30024:SF47">
    <property type="entry name" value="TAURINE-BINDING PERIPLASMIC PROTEIN"/>
    <property type="match status" value="1"/>
</dbReference>
<dbReference type="EMBL" id="FNFL01000002">
    <property type="protein sequence ID" value="SDK08996.1"/>
    <property type="molecule type" value="Genomic_DNA"/>
</dbReference>
<evidence type="ECO:0000256" key="4">
    <source>
        <dbReference type="SAM" id="MobiDB-lite"/>
    </source>
</evidence>
<dbReference type="Pfam" id="PF13379">
    <property type="entry name" value="NMT1_2"/>
    <property type="match status" value="1"/>
</dbReference>
<dbReference type="Proteomes" id="UP000198694">
    <property type="component" value="Unassembled WGS sequence"/>
</dbReference>
<name>A0A1G8Z1S2_9BACI</name>
<dbReference type="STRING" id="407036.SAMN05216243_1950"/>
<organism evidence="5 6">
    <name type="scientific">Sediminibacillus albus</name>
    <dbReference type="NCBI Taxonomy" id="407036"/>
    <lineage>
        <taxon>Bacteria</taxon>
        <taxon>Bacillati</taxon>
        <taxon>Bacillota</taxon>
        <taxon>Bacilli</taxon>
        <taxon>Bacillales</taxon>
        <taxon>Bacillaceae</taxon>
        <taxon>Sediminibacillus</taxon>
    </lineage>
</organism>
<evidence type="ECO:0000313" key="6">
    <source>
        <dbReference type="Proteomes" id="UP000198694"/>
    </source>
</evidence>
<comment type="similarity">
    <text evidence="2">Belongs to the bacterial solute-binding protein SsuA/TauA family.</text>
</comment>
<evidence type="ECO:0000256" key="1">
    <source>
        <dbReference type="ARBA" id="ARBA00004418"/>
    </source>
</evidence>
<dbReference type="Gene3D" id="3.40.190.10">
    <property type="entry name" value="Periplasmic binding protein-like II"/>
    <property type="match status" value="2"/>
</dbReference>
<dbReference type="AlphaFoldDB" id="A0A1G8Z1S2"/>
<feature type="region of interest" description="Disordered" evidence="4">
    <location>
        <begin position="17"/>
        <end position="39"/>
    </location>
</feature>
<sequence length="460" mass="51188">MVAMIGLLAENTTQTFSGGKASVRPRRAQARGGSPAARGKRSVFPQRTVLALYRYYCSNAIYIPLRQQSKLEDALLKLYKLLSFGFCKWMCMLCPNHFLFTSYVLLGVSHNSGLAHKLQHMNTSTERLTNMIKYRLFLLSALILVLGLTGCSSVGSKTNIKIAEVTRSIFYAPQYVALEEGFFADEGLEVELKTTWGGDKTMTALLADDADIALVGSETSIYVAARGTNDPIINFAQLTQTDGTFLVAKQPDDNFSWEDLKGSDFLGQRKGGMPQMVGEYVLKQNGIDPQHDLNLIQNIDFANIPGAFTSGTGEYVQLFEPQASMFEAEGNGYIVASFGEESGHVPYTVFMAKQSFLEEHEASAKKFTRAIYQAQQFIQQHSSEEIAEIVAPYFEDTDLQLLASSIERYKSQGSFAENPILDEEEWDNLKNIMDESGELPEDIPYKDLVNTNIAEDVMNE</sequence>
<evidence type="ECO:0000313" key="5">
    <source>
        <dbReference type="EMBL" id="SDK08996.1"/>
    </source>
</evidence>
<keyword evidence="3" id="KW-0732">Signal</keyword>
<dbReference type="GO" id="GO:0042597">
    <property type="term" value="C:periplasmic space"/>
    <property type="evidence" value="ECO:0007669"/>
    <property type="project" value="UniProtKB-SubCell"/>
</dbReference>
<keyword evidence="6" id="KW-1185">Reference proteome</keyword>
<evidence type="ECO:0000256" key="2">
    <source>
        <dbReference type="ARBA" id="ARBA00010742"/>
    </source>
</evidence>
<reference evidence="5 6" key="1">
    <citation type="submission" date="2016-10" db="EMBL/GenBank/DDBJ databases">
        <authorList>
            <person name="de Groot N.N."/>
        </authorList>
    </citation>
    <scope>NUCLEOTIDE SEQUENCE [LARGE SCALE GENOMIC DNA]</scope>
    <source>
        <strain evidence="5 6">CGMCC 1.6502</strain>
    </source>
</reference>
<protein>
    <submittedName>
        <fullName evidence="5">NitT/TauT family transport system substrate-binding protein</fullName>
    </submittedName>
</protein>
<evidence type="ECO:0000256" key="3">
    <source>
        <dbReference type="ARBA" id="ARBA00022729"/>
    </source>
</evidence>
<proteinExistence type="inferred from homology"/>
<comment type="subcellular location">
    <subcellularLocation>
        <location evidence="1">Periplasm</location>
    </subcellularLocation>
</comment>